<reference evidence="2 3" key="1">
    <citation type="journal article" date="2020" name="Microorganisms">
        <title>Osmotic Adaptation and Compatible Solute Biosynthesis of Phototrophic Bacteria as Revealed from Genome Analyses.</title>
        <authorList>
            <person name="Imhoff J.F."/>
            <person name="Rahn T."/>
            <person name="Kunzel S."/>
            <person name="Keller A."/>
            <person name="Neulinger S.C."/>
        </authorList>
    </citation>
    <scope>NUCLEOTIDE SEQUENCE [LARGE SCALE GENOMIC DNA]</scope>
    <source>
        <strain evidence="2 3">DSM 25653</strain>
    </source>
</reference>
<gene>
    <name evidence="2" type="ORF">CKO42_16430</name>
</gene>
<comment type="caution">
    <text evidence="2">The sequence shown here is derived from an EMBL/GenBank/DDBJ whole genome shotgun (WGS) entry which is preliminary data.</text>
</comment>
<name>A0A9X0WBQ5_9GAMM</name>
<evidence type="ECO:0000256" key="1">
    <source>
        <dbReference type="SAM" id="MobiDB-lite"/>
    </source>
</evidence>
<proteinExistence type="predicted"/>
<accession>A0A9X0WBQ5</accession>
<sequence length="74" mass="7149">MIVSAIKKPKTSRLPSQGDGGRKTNRGASGGGLRNSAPSSSAVAAAGRAPTAPLAAFAQAATNPGTIKAADCAD</sequence>
<feature type="region of interest" description="Disordered" evidence="1">
    <location>
        <begin position="1"/>
        <end position="49"/>
    </location>
</feature>
<dbReference type="EMBL" id="NRRY01000030">
    <property type="protein sequence ID" value="MBK1619998.1"/>
    <property type="molecule type" value="Genomic_DNA"/>
</dbReference>
<evidence type="ECO:0000313" key="2">
    <source>
        <dbReference type="EMBL" id="MBK1619998.1"/>
    </source>
</evidence>
<dbReference type="Proteomes" id="UP001138768">
    <property type="component" value="Unassembled WGS sequence"/>
</dbReference>
<protein>
    <submittedName>
        <fullName evidence="2">Uncharacterized protein</fullName>
    </submittedName>
</protein>
<organism evidence="2 3">
    <name type="scientific">Lamprobacter modestohalophilus</name>
    <dbReference type="NCBI Taxonomy" id="1064514"/>
    <lineage>
        <taxon>Bacteria</taxon>
        <taxon>Pseudomonadati</taxon>
        <taxon>Pseudomonadota</taxon>
        <taxon>Gammaproteobacteria</taxon>
        <taxon>Chromatiales</taxon>
        <taxon>Chromatiaceae</taxon>
        <taxon>Lamprobacter</taxon>
    </lineage>
</organism>
<keyword evidence="3" id="KW-1185">Reference proteome</keyword>
<feature type="compositionally biased region" description="Low complexity" evidence="1">
    <location>
        <begin position="36"/>
        <end position="49"/>
    </location>
</feature>
<evidence type="ECO:0000313" key="3">
    <source>
        <dbReference type="Proteomes" id="UP001138768"/>
    </source>
</evidence>
<dbReference type="AlphaFoldDB" id="A0A9X0WBQ5"/>